<sequence length="48" mass="4934">MAATESTFGMRHPTVVPTNFEPTAESAADEESADDEAAGNTSSATDSE</sequence>
<feature type="region of interest" description="Disordered" evidence="1">
    <location>
        <begin position="1"/>
        <end position="48"/>
    </location>
</feature>
<dbReference type="EMBL" id="JBHUDM010000001">
    <property type="protein sequence ID" value="MFD1640778.1"/>
    <property type="molecule type" value="Genomic_DNA"/>
</dbReference>
<evidence type="ECO:0000313" key="3">
    <source>
        <dbReference type="Proteomes" id="UP001597052"/>
    </source>
</evidence>
<organism evidence="2 3">
    <name type="scientific">Halohasta litorea</name>
    <dbReference type="NCBI Taxonomy" id="869891"/>
    <lineage>
        <taxon>Archaea</taxon>
        <taxon>Methanobacteriati</taxon>
        <taxon>Methanobacteriota</taxon>
        <taxon>Stenosarchaea group</taxon>
        <taxon>Halobacteria</taxon>
        <taxon>Halobacteriales</taxon>
        <taxon>Haloferacaceae</taxon>
        <taxon>Halohasta</taxon>
    </lineage>
</organism>
<feature type="compositionally biased region" description="Polar residues" evidence="1">
    <location>
        <begin position="39"/>
        <end position="48"/>
    </location>
</feature>
<keyword evidence="3" id="KW-1185">Reference proteome</keyword>
<reference evidence="2 3" key="1">
    <citation type="journal article" date="2019" name="Int. J. Syst. Evol. Microbiol.">
        <title>The Global Catalogue of Microorganisms (GCM) 10K type strain sequencing project: providing services to taxonomists for standard genome sequencing and annotation.</title>
        <authorList>
            <consortium name="The Broad Institute Genomics Platform"/>
            <consortium name="The Broad Institute Genome Sequencing Center for Infectious Disease"/>
            <person name="Wu L."/>
            <person name="Ma J."/>
        </authorList>
    </citation>
    <scope>NUCLEOTIDE SEQUENCE [LARGE SCALE GENOMIC DNA]</scope>
    <source>
        <strain evidence="2 3">CGMCC 1.10593</strain>
    </source>
</reference>
<proteinExistence type="predicted"/>
<feature type="compositionally biased region" description="Acidic residues" evidence="1">
    <location>
        <begin position="27"/>
        <end position="37"/>
    </location>
</feature>
<dbReference type="RefSeq" id="WP_256394476.1">
    <property type="nucleotide sequence ID" value="NZ_JANHDJ010000001.1"/>
</dbReference>
<protein>
    <submittedName>
        <fullName evidence="2">Uncharacterized protein</fullName>
    </submittedName>
</protein>
<dbReference type="AlphaFoldDB" id="A0ABD6D6Q4"/>
<dbReference type="Proteomes" id="UP001597052">
    <property type="component" value="Unassembled WGS sequence"/>
</dbReference>
<evidence type="ECO:0000256" key="1">
    <source>
        <dbReference type="SAM" id="MobiDB-lite"/>
    </source>
</evidence>
<gene>
    <name evidence="2" type="ORF">ACFSBW_02655</name>
</gene>
<accession>A0ABD6D6Q4</accession>
<evidence type="ECO:0000313" key="2">
    <source>
        <dbReference type="EMBL" id="MFD1640778.1"/>
    </source>
</evidence>
<comment type="caution">
    <text evidence="2">The sequence shown here is derived from an EMBL/GenBank/DDBJ whole genome shotgun (WGS) entry which is preliminary data.</text>
</comment>
<name>A0ABD6D6Q4_9EURY</name>